<evidence type="ECO:0000256" key="6">
    <source>
        <dbReference type="ARBA" id="ARBA00022840"/>
    </source>
</evidence>
<name>A0A1I3XJR7_9HYPH</name>
<dbReference type="GO" id="GO:0055085">
    <property type="term" value="P:transmembrane transport"/>
    <property type="evidence" value="ECO:0007669"/>
    <property type="project" value="UniProtKB-ARBA"/>
</dbReference>
<comment type="similarity">
    <text evidence="2">Belongs to the ABC transporter superfamily.</text>
</comment>
<dbReference type="EMBL" id="FOSN01000003">
    <property type="protein sequence ID" value="SFK19837.1"/>
    <property type="molecule type" value="Genomic_DNA"/>
</dbReference>
<keyword evidence="3" id="KW-0813">Transport</keyword>
<evidence type="ECO:0000259" key="9">
    <source>
        <dbReference type="PROSITE" id="PS50893"/>
    </source>
</evidence>
<dbReference type="Pfam" id="PF00005">
    <property type="entry name" value="ABC_tran"/>
    <property type="match status" value="2"/>
</dbReference>
<dbReference type="InterPro" id="IPR013563">
    <property type="entry name" value="Oligopep_ABC_C"/>
</dbReference>
<keyword evidence="7" id="KW-0472">Membrane</keyword>
<dbReference type="GO" id="GO:0015833">
    <property type="term" value="P:peptide transport"/>
    <property type="evidence" value="ECO:0007669"/>
    <property type="project" value="InterPro"/>
</dbReference>
<sequence>MKQGEAAADANPPSGPARGQDGAGGRILCFRNLTVAYGNANVVKGVSFSVARGEVAALVGESGSGKTQTVLAALKLLPPQAAASGSIEFDGVDLLSLSQKRLNSIRGRRIAMIFQEPMSALDPLFTVGDQIGAVLRLHAGLSRRAAARRTLELLDLVEIPEPGRRCHSYPHELSGGQRQRVAIAMAISCDPDVLIADEPTTALDVTVAARIFDLLAALRKSLGMALIFISHDLGLVRGVADAVHVLRHGELVESGSAAQVFQNPRCDYTRLLLTALPKPREPRPAPGGPEVLRAEGVTVRFRLRGGWFARAREIKAVDGASLVVREGRTLGLVGESGSGKSTLARALLRLAPLSGAVIFEGEDISRLGREALRGLRRSMQLVFQDPYGSLSPRMTAGDIVTEGLRVHEPSMSRAERDVRAARALEEVLIDPALRRRFPHEFSGGQRQRIAIARAMILKPRLVVLDEPTSALDRTVQIDILALLERLQERHRLAYVFISHDLAVVRAVADDIGVMKEGRIIEIGNALQIFENPREAYTRTLLAASFHASDI</sequence>
<dbReference type="Gene3D" id="3.40.50.300">
    <property type="entry name" value="P-loop containing nucleotide triphosphate hydrolases"/>
    <property type="match status" value="2"/>
</dbReference>
<feature type="domain" description="ABC transporter" evidence="9">
    <location>
        <begin position="292"/>
        <end position="541"/>
    </location>
</feature>
<dbReference type="InterPro" id="IPR050388">
    <property type="entry name" value="ABC_Ni/Peptide_Import"/>
</dbReference>
<dbReference type="AlphaFoldDB" id="A0A1I3XJR7"/>
<dbReference type="NCBIfam" id="NF008453">
    <property type="entry name" value="PRK11308.1"/>
    <property type="match status" value="2"/>
</dbReference>
<comment type="subcellular location">
    <subcellularLocation>
        <location evidence="1">Cell inner membrane</location>
        <topology evidence="1">Peripheral membrane protein</topology>
    </subcellularLocation>
</comment>
<evidence type="ECO:0000256" key="2">
    <source>
        <dbReference type="ARBA" id="ARBA00005417"/>
    </source>
</evidence>
<organism evidence="10 11">
    <name type="scientific">Methylocapsa palsarum</name>
    <dbReference type="NCBI Taxonomy" id="1612308"/>
    <lineage>
        <taxon>Bacteria</taxon>
        <taxon>Pseudomonadati</taxon>
        <taxon>Pseudomonadota</taxon>
        <taxon>Alphaproteobacteria</taxon>
        <taxon>Hyphomicrobiales</taxon>
        <taxon>Beijerinckiaceae</taxon>
        <taxon>Methylocapsa</taxon>
    </lineage>
</organism>
<proteinExistence type="inferred from homology"/>
<feature type="region of interest" description="Disordered" evidence="8">
    <location>
        <begin position="1"/>
        <end position="21"/>
    </location>
</feature>
<dbReference type="InterPro" id="IPR017871">
    <property type="entry name" value="ABC_transporter-like_CS"/>
</dbReference>
<dbReference type="InterPro" id="IPR027417">
    <property type="entry name" value="P-loop_NTPase"/>
</dbReference>
<dbReference type="PANTHER" id="PTHR43297">
    <property type="entry name" value="OLIGOPEPTIDE TRANSPORT ATP-BINDING PROTEIN APPD"/>
    <property type="match status" value="1"/>
</dbReference>
<keyword evidence="6 10" id="KW-0067">ATP-binding</keyword>
<dbReference type="PROSITE" id="PS50893">
    <property type="entry name" value="ABC_TRANSPORTER_2"/>
    <property type="match status" value="2"/>
</dbReference>
<evidence type="ECO:0000256" key="4">
    <source>
        <dbReference type="ARBA" id="ARBA00022475"/>
    </source>
</evidence>
<dbReference type="GO" id="GO:0016887">
    <property type="term" value="F:ATP hydrolysis activity"/>
    <property type="evidence" value="ECO:0007669"/>
    <property type="project" value="InterPro"/>
</dbReference>
<dbReference type="SUPFAM" id="SSF52540">
    <property type="entry name" value="P-loop containing nucleoside triphosphate hydrolases"/>
    <property type="match status" value="2"/>
</dbReference>
<dbReference type="InterPro" id="IPR003439">
    <property type="entry name" value="ABC_transporter-like_ATP-bd"/>
</dbReference>
<evidence type="ECO:0000256" key="5">
    <source>
        <dbReference type="ARBA" id="ARBA00022741"/>
    </source>
</evidence>
<dbReference type="STRING" id="1612308.SAMN05444581_103201"/>
<keyword evidence="11" id="KW-1185">Reference proteome</keyword>
<evidence type="ECO:0000313" key="10">
    <source>
        <dbReference type="EMBL" id="SFK19837.1"/>
    </source>
</evidence>
<feature type="domain" description="ABC transporter" evidence="9">
    <location>
        <begin position="28"/>
        <end position="273"/>
    </location>
</feature>
<dbReference type="GO" id="GO:0005886">
    <property type="term" value="C:plasma membrane"/>
    <property type="evidence" value="ECO:0007669"/>
    <property type="project" value="UniProtKB-SubCell"/>
</dbReference>
<dbReference type="InterPro" id="IPR003593">
    <property type="entry name" value="AAA+_ATPase"/>
</dbReference>
<evidence type="ECO:0000256" key="8">
    <source>
        <dbReference type="SAM" id="MobiDB-lite"/>
    </source>
</evidence>
<dbReference type="GO" id="GO:0005524">
    <property type="term" value="F:ATP binding"/>
    <property type="evidence" value="ECO:0007669"/>
    <property type="project" value="UniProtKB-KW"/>
</dbReference>
<evidence type="ECO:0000313" key="11">
    <source>
        <dbReference type="Proteomes" id="UP000198755"/>
    </source>
</evidence>
<keyword evidence="4" id="KW-1003">Cell membrane</keyword>
<evidence type="ECO:0000256" key="7">
    <source>
        <dbReference type="ARBA" id="ARBA00023136"/>
    </source>
</evidence>
<dbReference type="PANTHER" id="PTHR43297:SF2">
    <property type="entry name" value="DIPEPTIDE TRANSPORT ATP-BINDING PROTEIN DPPD"/>
    <property type="match status" value="1"/>
</dbReference>
<protein>
    <submittedName>
        <fullName evidence="10">Peptide/nickel transport system ATP-binding protein/oligopeptide transport system ATP-binding protein</fullName>
    </submittedName>
</protein>
<evidence type="ECO:0000256" key="3">
    <source>
        <dbReference type="ARBA" id="ARBA00022448"/>
    </source>
</evidence>
<reference evidence="10 11" key="1">
    <citation type="submission" date="2016-10" db="EMBL/GenBank/DDBJ databases">
        <authorList>
            <person name="de Groot N.N."/>
        </authorList>
    </citation>
    <scope>NUCLEOTIDE SEQUENCE [LARGE SCALE GENOMIC DNA]</scope>
    <source>
        <strain evidence="10 11">NE2</strain>
    </source>
</reference>
<dbReference type="FunFam" id="3.40.50.300:FF:000016">
    <property type="entry name" value="Oligopeptide ABC transporter ATP-binding component"/>
    <property type="match status" value="1"/>
</dbReference>
<dbReference type="Proteomes" id="UP000198755">
    <property type="component" value="Unassembled WGS sequence"/>
</dbReference>
<evidence type="ECO:0000256" key="1">
    <source>
        <dbReference type="ARBA" id="ARBA00004417"/>
    </source>
</evidence>
<accession>A0A1I3XJR7</accession>
<dbReference type="CDD" id="cd03257">
    <property type="entry name" value="ABC_NikE_OppD_transporters"/>
    <property type="match status" value="2"/>
</dbReference>
<dbReference type="Pfam" id="PF08352">
    <property type="entry name" value="oligo_HPY"/>
    <property type="match status" value="2"/>
</dbReference>
<keyword evidence="5" id="KW-0547">Nucleotide-binding</keyword>
<dbReference type="SMART" id="SM00382">
    <property type="entry name" value="AAA"/>
    <property type="match status" value="2"/>
</dbReference>
<dbReference type="PROSITE" id="PS00211">
    <property type="entry name" value="ABC_TRANSPORTER_1"/>
    <property type="match status" value="2"/>
</dbReference>
<gene>
    <name evidence="10" type="ORF">SAMN05444581_103201</name>
</gene>